<evidence type="ECO:0000313" key="3">
    <source>
        <dbReference type="Proteomes" id="UP001055439"/>
    </source>
</evidence>
<dbReference type="Proteomes" id="UP001055439">
    <property type="component" value="Chromosome 6"/>
</dbReference>
<proteinExistence type="predicted"/>
<organism evidence="2 3">
    <name type="scientific">Musa troglodytarum</name>
    <name type="common">fe'i banana</name>
    <dbReference type="NCBI Taxonomy" id="320322"/>
    <lineage>
        <taxon>Eukaryota</taxon>
        <taxon>Viridiplantae</taxon>
        <taxon>Streptophyta</taxon>
        <taxon>Embryophyta</taxon>
        <taxon>Tracheophyta</taxon>
        <taxon>Spermatophyta</taxon>
        <taxon>Magnoliopsida</taxon>
        <taxon>Liliopsida</taxon>
        <taxon>Zingiberales</taxon>
        <taxon>Musaceae</taxon>
        <taxon>Musa</taxon>
    </lineage>
</organism>
<accession>A0A9E7KA84</accession>
<feature type="compositionally biased region" description="Polar residues" evidence="1">
    <location>
        <begin position="29"/>
        <end position="45"/>
    </location>
</feature>
<evidence type="ECO:0000256" key="1">
    <source>
        <dbReference type="SAM" id="MobiDB-lite"/>
    </source>
</evidence>
<feature type="compositionally biased region" description="Basic residues" evidence="1">
    <location>
        <begin position="15"/>
        <end position="28"/>
    </location>
</feature>
<keyword evidence="3" id="KW-1185">Reference proteome</keyword>
<dbReference type="EMBL" id="CP097508">
    <property type="protein sequence ID" value="URE10132.1"/>
    <property type="molecule type" value="Genomic_DNA"/>
</dbReference>
<sequence length="81" mass="8810">MAACSSGTAKWKLREGKRKRARGRKRPNQRYSFAAVSNLQKQAHSQGKLEGAKTGTARTLTLHKSNPVADDADADADAENK</sequence>
<feature type="region of interest" description="Disordered" evidence="1">
    <location>
        <begin position="1"/>
        <end position="81"/>
    </location>
</feature>
<evidence type="ECO:0000313" key="2">
    <source>
        <dbReference type="EMBL" id="URE10132.1"/>
    </source>
</evidence>
<feature type="compositionally biased region" description="Acidic residues" evidence="1">
    <location>
        <begin position="70"/>
        <end position="81"/>
    </location>
</feature>
<dbReference type="AlphaFoldDB" id="A0A9E7KA84"/>
<name>A0A9E7KA84_9LILI</name>
<reference evidence="2" key="1">
    <citation type="submission" date="2022-05" db="EMBL/GenBank/DDBJ databases">
        <title>The Musa troglodytarum L. genome provides insights into the mechanism of non-climacteric behaviour and enrichment of carotenoids.</title>
        <authorList>
            <person name="Wang J."/>
        </authorList>
    </citation>
    <scope>NUCLEOTIDE SEQUENCE</scope>
    <source>
        <tissue evidence="2">Leaf</tissue>
    </source>
</reference>
<protein>
    <submittedName>
        <fullName evidence="2">Uncharacterized protein</fullName>
    </submittedName>
</protein>
<gene>
    <name evidence="2" type="ORF">MUK42_30675</name>
</gene>